<accession>A0A8S9UUB5</accession>
<evidence type="ECO:0000313" key="1">
    <source>
        <dbReference type="EMBL" id="KAF4143257.1"/>
    </source>
</evidence>
<dbReference type="EMBL" id="JAACNO010001059">
    <property type="protein sequence ID" value="KAF4143257.1"/>
    <property type="molecule type" value="Genomic_DNA"/>
</dbReference>
<comment type="caution">
    <text evidence="1">The sequence shown here is derived from an EMBL/GenBank/DDBJ whole genome shotgun (WGS) entry which is preliminary data.</text>
</comment>
<protein>
    <submittedName>
        <fullName evidence="1">Uncharacterized protein</fullName>
    </submittedName>
</protein>
<name>A0A8S9UUB5_PHYIN</name>
<reference evidence="1" key="1">
    <citation type="submission" date="2020-03" db="EMBL/GenBank/DDBJ databases">
        <title>Hybrid Assembly of Korean Phytophthora infestans isolates.</title>
        <authorList>
            <person name="Prokchorchik M."/>
            <person name="Lee Y."/>
            <person name="Seo J."/>
            <person name="Cho J.-H."/>
            <person name="Park Y.-E."/>
            <person name="Jang D.-C."/>
            <person name="Im J.-S."/>
            <person name="Choi J.-G."/>
            <person name="Park H.-J."/>
            <person name="Lee G.-B."/>
            <person name="Lee Y.-G."/>
            <person name="Hong S.-Y."/>
            <person name="Cho K."/>
            <person name="Sohn K.H."/>
        </authorList>
    </citation>
    <scope>NUCLEOTIDE SEQUENCE</scope>
    <source>
        <strain evidence="1">KR_2_A2</strain>
    </source>
</reference>
<proteinExistence type="predicted"/>
<sequence length="104" mass="11819">MAEENRERDRKRAEEIRQQIEKFCTPATPSKTDSQLGYEHLNLLVHKGYVSSAEETVGADAFRSLEVKARVNSISRENDIDPFITPYFSNALGIDDLVFVNSEL</sequence>
<dbReference type="AlphaFoldDB" id="A0A8S9UUB5"/>
<evidence type="ECO:0000313" key="2">
    <source>
        <dbReference type="Proteomes" id="UP000704712"/>
    </source>
</evidence>
<gene>
    <name evidence="1" type="ORF">GN958_ATG07618</name>
</gene>
<dbReference type="Proteomes" id="UP000704712">
    <property type="component" value="Unassembled WGS sequence"/>
</dbReference>
<organism evidence="1 2">
    <name type="scientific">Phytophthora infestans</name>
    <name type="common">Potato late blight agent</name>
    <name type="synonym">Botrytis infestans</name>
    <dbReference type="NCBI Taxonomy" id="4787"/>
    <lineage>
        <taxon>Eukaryota</taxon>
        <taxon>Sar</taxon>
        <taxon>Stramenopiles</taxon>
        <taxon>Oomycota</taxon>
        <taxon>Peronosporomycetes</taxon>
        <taxon>Peronosporales</taxon>
        <taxon>Peronosporaceae</taxon>
        <taxon>Phytophthora</taxon>
    </lineage>
</organism>